<protein>
    <recommendedName>
        <fullName evidence="3">ubiquitinyl hydrolase 1</fullName>
        <ecNumber evidence="3">3.4.19.12</ecNumber>
    </recommendedName>
</protein>
<dbReference type="EMBL" id="QEAN01000517">
    <property type="protein sequence ID" value="TPX33951.1"/>
    <property type="molecule type" value="Genomic_DNA"/>
</dbReference>
<evidence type="ECO:0000256" key="5">
    <source>
        <dbReference type="ARBA" id="ARBA00022786"/>
    </source>
</evidence>
<evidence type="ECO:0000256" key="2">
    <source>
        <dbReference type="ARBA" id="ARBA00010407"/>
    </source>
</evidence>
<name>A0A507C3B7_9FUNG</name>
<comment type="catalytic activity">
    <reaction evidence="1">
        <text>Thiol-dependent hydrolysis of ester, thioester, amide, peptide and isopeptide bonds formed by the C-terminal Gly of ubiquitin (a 76-residue protein attached to proteins as an intracellular targeting signal).</text>
        <dbReference type="EC" id="3.4.19.12"/>
    </reaction>
</comment>
<evidence type="ECO:0000256" key="3">
    <source>
        <dbReference type="ARBA" id="ARBA00012759"/>
    </source>
</evidence>
<feature type="compositionally biased region" description="Basic and acidic residues" evidence="7">
    <location>
        <begin position="86"/>
        <end position="96"/>
    </location>
</feature>
<dbReference type="GO" id="GO:0061578">
    <property type="term" value="F:K63-linked deubiquitinase activity"/>
    <property type="evidence" value="ECO:0007669"/>
    <property type="project" value="TreeGrafter"/>
</dbReference>
<dbReference type="AlphaFoldDB" id="A0A507C3B7"/>
<comment type="similarity">
    <text evidence="2">Belongs to the peptidase C85 family.</text>
</comment>
<dbReference type="PROSITE" id="PS50802">
    <property type="entry name" value="OTU"/>
    <property type="match status" value="1"/>
</dbReference>
<evidence type="ECO:0000256" key="4">
    <source>
        <dbReference type="ARBA" id="ARBA00022670"/>
    </source>
</evidence>
<dbReference type="Proteomes" id="UP000317494">
    <property type="component" value="Unassembled WGS sequence"/>
</dbReference>
<reference evidence="9 10" key="1">
    <citation type="journal article" date="2019" name="Sci. Rep.">
        <title>Comparative genomics of chytrid fungi reveal insights into the obligate biotrophic and pathogenic lifestyle of Synchytrium endobioticum.</title>
        <authorList>
            <person name="van de Vossenberg B.T.L.H."/>
            <person name="Warris S."/>
            <person name="Nguyen H.D.T."/>
            <person name="van Gent-Pelzer M.P.E."/>
            <person name="Joly D.L."/>
            <person name="van de Geest H.C."/>
            <person name="Bonants P.J.M."/>
            <person name="Smith D.S."/>
            <person name="Levesque C.A."/>
            <person name="van der Lee T.A.J."/>
        </authorList>
    </citation>
    <scope>NUCLEOTIDE SEQUENCE [LARGE SCALE GENOMIC DNA]</scope>
    <source>
        <strain evidence="9 10">MB42</strain>
    </source>
</reference>
<dbReference type="Pfam" id="PF02338">
    <property type="entry name" value="OTU"/>
    <property type="match status" value="1"/>
</dbReference>
<dbReference type="EC" id="3.4.19.12" evidence="3"/>
<evidence type="ECO:0000313" key="9">
    <source>
        <dbReference type="EMBL" id="TPX33951.1"/>
    </source>
</evidence>
<dbReference type="GO" id="GO:0004843">
    <property type="term" value="F:cysteine-type deubiquitinase activity"/>
    <property type="evidence" value="ECO:0007669"/>
    <property type="project" value="UniProtKB-EC"/>
</dbReference>
<keyword evidence="6" id="KW-0378">Hydrolase</keyword>
<dbReference type="PANTHER" id="PTHR12419">
    <property type="entry name" value="OTU DOMAIN CONTAINING PROTEIN"/>
    <property type="match status" value="1"/>
</dbReference>
<dbReference type="InterPro" id="IPR038765">
    <property type="entry name" value="Papain-like_cys_pep_sf"/>
</dbReference>
<sequence length="332" mass="36622">MKKTPHLSIARRTANAIAKRIPSPLSNNWSNSSHHRLQVPEPRDSTDNLFVLAPDMIVQGSKPGTPPTNDANSSSTAKKPLNTSREFSRDLSREFSRPGSFSSENRDAPTPNSVDEMDLSLYKVTNAIPDVAFTDAMRAAGWSIRRMCEDGACLFRAVADQMYGTQDRHLEVRQACMDHLAAHEAFFSAFLTDTETYAAYIRRKRHPHAFGNALEIQAMADMYNVAIEIYEAPRIDPFVITPSTGGVPATTIRVSYHRGIHYNSVHPAQDGSCASSEQSSADVSGYVSEDEFVTMQKAMLEDIARSRASADNSQCKPDPMDCSDAVKANMLL</sequence>
<dbReference type="VEuPathDB" id="FungiDB:SeMB42_g07401"/>
<keyword evidence="5" id="KW-0833">Ubl conjugation pathway</keyword>
<feature type="region of interest" description="Disordered" evidence="7">
    <location>
        <begin position="21"/>
        <end position="114"/>
    </location>
</feature>
<dbReference type="GO" id="GO:0016579">
    <property type="term" value="P:protein deubiquitination"/>
    <property type="evidence" value="ECO:0007669"/>
    <property type="project" value="TreeGrafter"/>
</dbReference>
<organism evidence="9 10">
    <name type="scientific">Synchytrium endobioticum</name>
    <dbReference type="NCBI Taxonomy" id="286115"/>
    <lineage>
        <taxon>Eukaryota</taxon>
        <taxon>Fungi</taxon>
        <taxon>Fungi incertae sedis</taxon>
        <taxon>Chytridiomycota</taxon>
        <taxon>Chytridiomycota incertae sedis</taxon>
        <taxon>Chytridiomycetes</taxon>
        <taxon>Synchytriales</taxon>
        <taxon>Synchytriaceae</taxon>
        <taxon>Synchytrium</taxon>
    </lineage>
</organism>
<proteinExistence type="inferred from homology"/>
<dbReference type="PANTHER" id="PTHR12419:SF4">
    <property type="entry name" value="OTU DOMAIN-CONTAINING PROTEIN 5"/>
    <property type="match status" value="1"/>
</dbReference>
<evidence type="ECO:0000259" key="8">
    <source>
        <dbReference type="PROSITE" id="PS50802"/>
    </source>
</evidence>
<accession>A0A507C3B7</accession>
<feature type="domain" description="OTU" evidence="8">
    <location>
        <begin position="142"/>
        <end position="268"/>
    </location>
</feature>
<gene>
    <name evidence="9" type="ORF">SeMB42_g07401</name>
</gene>
<dbReference type="InterPro" id="IPR050704">
    <property type="entry name" value="Peptidase_C85-like"/>
</dbReference>
<comment type="caution">
    <text evidence="9">The sequence shown here is derived from an EMBL/GenBank/DDBJ whole genome shotgun (WGS) entry which is preliminary data.</text>
</comment>
<dbReference type="InterPro" id="IPR003323">
    <property type="entry name" value="OTU_dom"/>
</dbReference>
<keyword evidence="10" id="KW-1185">Reference proteome</keyword>
<dbReference type="STRING" id="286115.A0A507C3B7"/>
<evidence type="ECO:0000313" key="10">
    <source>
        <dbReference type="Proteomes" id="UP000317494"/>
    </source>
</evidence>
<evidence type="ECO:0000256" key="1">
    <source>
        <dbReference type="ARBA" id="ARBA00000707"/>
    </source>
</evidence>
<dbReference type="Gene3D" id="3.90.70.80">
    <property type="match status" value="1"/>
</dbReference>
<dbReference type="CDD" id="cd22752">
    <property type="entry name" value="OTU_OTUD5-like"/>
    <property type="match status" value="1"/>
</dbReference>
<dbReference type="GO" id="GO:0006508">
    <property type="term" value="P:proteolysis"/>
    <property type="evidence" value="ECO:0007669"/>
    <property type="project" value="UniProtKB-KW"/>
</dbReference>
<feature type="compositionally biased region" description="Polar residues" evidence="7">
    <location>
        <begin position="67"/>
        <end position="85"/>
    </location>
</feature>
<evidence type="ECO:0000256" key="6">
    <source>
        <dbReference type="ARBA" id="ARBA00022801"/>
    </source>
</evidence>
<dbReference type="SUPFAM" id="SSF54001">
    <property type="entry name" value="Cysteine proteinases"/>
    <property type="match status" value="1"/>
</dbReference>
<keyword evidence="4" id="KW-0645">Protease</keyword>
<evidence type="ECO:0000256" key="7">
    <source>
        <dbReference type="SAM" id="MobiDB-lite"/>
    </source>
</evidence>